<evidence type="ECO:0000313" key="2">
    <source>
        <dbReference type="Proteomes" id="UP000499080"/>
    </source>
</evidence>
<reference evidence="1 2" key="1">
    <citation type="journal article" date="2019" name="Sci. Rep.">
        <title>Orb-weaving spider Araneus ventricosus genome elucidates the spidroin gene catalogue.</title>
        <authorList>
            <person name="Kono N."/>
            <person name="Nakamura H."/>
            <person name="Ohtoshi R."/>
            <person name="Moran D.A.P."/>
            <person name="Shinohara A."/>
            <person name="Yoshida Y."/>
            <person name="Fujiwara M."/>
            <person name="Mori M."/>
            <person name="Tomita M."/>
            <person name="Arakawa K."/>
        </authorList>
    </citation>
    <scope>NUCLEOTIDE SEQUENCE [LARGE SCALE GENOMIC DNA]</scope>
</reference>
<accession>A0A4Y2TU70</accession>
<sequence>MLGFSEVTKVRIEGEVNVRMSVEVTMLGLSEVTMLDEEVTMLDEEVTMSGMRGWRVKSADVRIRVKSPVRAGEVGGVPVDLKKALLKHNNKFIKTTKWSSHTAPIESGDLLLPRVRGRECSGLLCSD</sequence>
<dbReference type="Proteomes" id="UP000499080">
    <property type="component" value="Unassembled WGS sequence"/>
</dbReference>
<proteinExistence type="predicted"/>
<keyword evidence="2" id="KW-1185">Reference proteome</keyword>
<dbReference type="AlphaFoldDB" id="A0A4Y2TU70"/>
<comment type="caution">
    <text evidence="1">The sequence shown here is derived from an EMBL/GenBank/DDBJ whole genome shotgun (WGS) entry which is preliminary data.</text>
</comment>
<protein>
    <submittedName>
        <fullName evidence="1">Uncharacterized protein</fullName>
    </submittedName>
</protein>
<dbReference type="EMBL" id="BGPR01031227">
    <property type="protein sequence ID" value="GBO04169.1"/>
    <property type="molecule type" value="Genomic_DNA"/>
</dbReference>
<organism evidence="1 2">
    <name type="scientific">Araneus ventricosus</name>
    <name type="common">Orbweaver spider</name>
    <name type="synonym">Epeira ventricosa</name>
    <dbReference type="NCBI Taxonomy" id="182803"/>
    <lineage>
        <taxon>Eukaryota</taxon>
        <taxon>Metazoa</taxon>
        <taxon>Ecdysozoa</taxon>
        <taxon>Arthropoda</taxon>
        <taxon>Chelicerata</taxon>
        <taxon>Arachnida</taxon>
        <taxon>Araneae</taxon>
        <taxon>Araneomorphae</taxon>
        <taxon>Entelegynae</taxon>
        <taxon>Araneoidea</taxon>
        <taxon>Araneidae</taxon>
        <taxon>Araneus</taxon>
    </lineage>
</organism>
<evidence type="ECO:0000313" key="1">
    <source>
        <dbReference type="EMBL" id="GBO04169.1"/>
    </source>
</evidence>
<gene>
    <name evidence="1" type="ORF">AVEN_199276_1</name>
</gene>
<name>A0A4Y2TU70_ARAVE</name>